<name>A0A1M6KL52_9FIRM</name>
<dbReference type="EMBL" id="FQZM01000043">
    <property type="protein sequence ID" value="SHJ59659.1"/>
    <property type="molecule type" value="Genomic_DNA"/>
</dbReference>
<gene>
    <name evidence="1" type="ORF">SAMN02745219_02908</name>
</gene>
<accession>A0A1M6KL52</accession>
<dbReference type="RefSeq" id="WP_072870693.1">
    <property type="nucleotide sequence ID" value="NZ_FQZM01000043.1"/>
</dbReference>
<dbReference type="OrthoDB" id="1809893at2"/>
<reference evidence="2" key="1">
    <citation type="submission" date="2016-11" db="EMBL/GenBank/DDBJ databases">
        <authorList>
            <person name="Varghese N."/>
            <person name="Submissions S."/>
        </authorList>
    </citation>
    <scope>NUCLEOTIDE SEQUENCE [LARGE SCALE GENOMIC DNA]</scope>
    <source>
        <strain evidence="2">DSM 16057</strain>
    </source>
</reference>
<sequence>MQAVAVTWDEVRAALEAVEAARQRLDYADHPDLVDAAVLEMGAAEKRLNYLLRVARQNGGMSRGKDLYCR</sequence>
<dbReference type="AlphaFoldDB" id="A0A1M6KL52"/>
<evidence type="ECO:0000313" key="1">
    <source>
        <dbReference type="EMBL" id="SHJ59659.1"/>
    </source>
</evidence>
<protein>
    <recommendedName>
        <fullName evidence="3">DUF2508 domain-containing protein</fullName>
    </recommendedName>
</protein>
<dbReference type="Proteomes" id="UP000184529">
    <property type="component" value="Unassembled WGS sequence"/>
</dbReference>
<proteinExistence type="predicted"/>
<organism evidence="1 2">
    <name type="scientific">Desulfofundulus thermosubterraneus DSM 16057</name>
    <dbReference type="NCBI Taxonomy" id="1121432"/>
    <lineage>
        <taxon>Bacteria</taxon>
        <taxon>Bacillati</taxon>
        <taxon>Bacillota</taxon>
        <taxon>Clostridia</taxon>
        <taxon>Eubacteriales</taxon>
        <taxon>Peptococcaceae</taxon>
        <taxon>Desulfofundulus</taxon>
    </lineage>
</organism>
<keyword evidence="2" id="KW-1185">Reference proteome</keyword>
<dbReference type="STRING" id="1121432.SAMN02745219_02908"/>
<evidence type="ECO:0000313" key="2">
    <source>
        <dbReference type="Proteomes" id="UP000184529"/>
    </source>
</evidence>
<evidence type="ECO:0008006" key="3">
    <source>
        <dbReference type="Google" id="ProtNLM"/>
    </source>
</evidence>